<evidence type="ECO:0008006" key="3">
    <source>
        <dbReference type="Google" id="ProtNLM"/>
    </source>
</evidence>
<organism evidence="1 2">
    <name type="scientific">Nocardioides thalensis</name>
    <dbReference type="NCBI Taxonomy" id="1914755"/>
    <lineage>
        <taxon>Bacteria</taxon>
        <taxon>Bacillati</taxon>
        <taxon>Actinomycetota</taxon>
        <taxon>Actinomycetes</taxon>
        <taxon>Propionibacteriales</taxon>
        <taxon>Nocardioidaceae</taxon>
        <taxon>Nocardioides</taxon>
    </lineage>
</organism>
<dbReference type="RefSeq" id="WP_179668658.1">
    <property type="nucleotide sequence ID" value="NZ_JACCFP010000001.1"/>
</dbReference>
<keyword evidence="2" id="KW-1185">Reference proteome</keyword>
<dbReference type="AlphaFoldDB" id="A0A853C4U9"/>
<evidence type="ECO:0000313" key="2">
    <source>
        <dbReference type="Proteomes" id="UP000530424"/>
    </source>
</evidence>
<dbReference type="EMBL" id="JACCFP010000001">
    <property type="protein sequence ID" value="NYJ02267.1"/>
    <property type="molecule type" value="Genomic_DNA"/>
</dbReference>
<name>A0A853C4U9_9ACTN</name>
<protein>
    <recommendedName>
        <fullName evidence="3">Bacteriocin biosynthesis cyclodehydratase domain-containing protein</fullName>
    </recommendedName>
</protein>
<evidence type="ECO:0000313" key="1">
    <source>
        <dbReference type="EMBL" id="NYJ02267.1"/>
    </source>
</evidence>
<gene>
    <name evidence="1" type="ORF">HNR19_002965</name>
</gene>
<sequence length="283" mass="29915">MGSVEASPDLGTLRLRPGVPVLRRDPLTLQVGLRLPLAVQLPDRASVRALLDALAARHDPGPLDDDARHALARLAAADLLVDDAAGAAADSDLMLFGSDAPRRRTARAAGTVGLTAEPTAADGLGDLLAEAGLRLDDRDPAVHLVVTAGPARRGLVDPLLRAGLPHLLVSGTGATRRVGPFVDPGRTACVRCVDAHESETDPRLPLLIEQAAHPHSPIAPVDPLTSRLALTWAVRDLTRYLEGDEPSTWSTTVDIAPTAAPTVTRWLRHPDCGCAWDLLMHLP</sequence>
<accession>A0A853C4U9</accession>
<reference evidence="1 2" key="1">
    <citation type="submission" date="2020-07" db="EMBL/GenBank/DDBJ databases">
        <title>Sequencing the genomes of 1000 actinobacteria strains.</title>
        <authorList>
            <person name="Klenk H.-P."/>
        </authorList>
    </citation>
    <scope>NUCLEOTIDE SEQUENCE [LARGE SCALE GENOMIC DNA]</scope>
    <source>
        <strain evidence="1 2">DSM 103833</strain>
    </source>
</reference>
<comment type="caution">
    <text evidence="1">The sequence shown here is derived from an EMBL/GenBank/DDBJ whole genome shotgun (WGS) entry which is preliminary data.</text>
</comment>
<proteinExistence type="predicted"/>
<dbReference type="Proteomes" id="UP000530424">
    <property type="component" value="Unassembled WGS sequence"/>
</dbReference>
<dbReference type="Gene3D" id="3.40.50.720">
    <property type="entry name" value="NAD(P)-binding Rossmann-like Domain"/>
    <property type="match status" value="1"/>
</dbReference>